<accession>G2NWU0</accession>
<reference evidence="1" key="1">
    <citation type="submission" date="2011-08" db="EMBL/GenBank/DDBJ databases">
        <title>Complete sequence of chromosome of Streptomyces violaceusniger Tu 4113.</title>
        <authorList>
            <consortium name="US DOE Joint Genome Institute"/>
            <person name="Lucas S."/>
            <person name="Han J."/>
            <person name="Lapidus A."/>
            <person name="Cheng J.-F."/>
            <person name="Goodwin L."/>
            <person name="Pitluck S."/>
            <person name="Peters L."/>
            <person name="Ivanova N."/>
            <person name="Daligault H."/>
            <person name="Detter J.C."/>
            <person name="Han C."/>
            <person name="Tapia R."/>
            <person name="Land M."/>
            <person name="Hauser L."/>
            <person name="Kyrpides N."/>
            <person name="Ivanova N."/>
            <person name="Pagani I."/>
            <person name="Hagen A."/>
            <person name="Katz L."/>
            <person name="Fiedler H.-P."/>
            <person name="Keasling J."/>
            <person name="Fortman J."/>
            <person name="Woyke T."/>
        </authorList>
    </citation>
    <scope>NUCLEOTIDE SEQUENCE [LARGE SCALE GENOMIC DNA]</scope>
    <source>
        <strain evidence="1">Tu 4113</strain>
    </source>
</reference>
<dbReference type="KEGG" id="svl:Strvi_7790"/>
<organism evidence="1 2">
    <name type="scientific">Streptomyces violaceusniger (strain Tu 4113)</name>
    <dbReference type="NCBI Taxonomy" id="653045"/>
    <lineage>
        <taxon>Bacteria</taxon>
        <taxon>Bacillati</taxon>
        <taxon>Actinomycetota</taxon>
        <taxon>Actinomycetes</taxon>
        <taxon>Kitasatosporales</taxon>
        <taxon>Streptomycetaceae</taxon>
        <taxon>Streptomyces</taxon>
        <taxon>Streptomyces violaceusniger group</taxon>
    </lineage>
</organism>
<gene>
    <name evidence="1" type="ORF">Strvi_7790</name>
</gene>
<proteinExistence type="predicted"/>
<name>G2NWU0_STRV4</name>
<dbReference type="RefSeq" id="WP_014060594.1">
    <property type="nucleotide sequence ID" value="NC_015957.1"/>
</dbReference>
<protein>
    <submittedName>
        <fullName evidence="1">Uncharacterized protein</fullName>
    </submittedName>
</protein>
<dbReference type="EMBL" id="CP002994">
    <property type="protein sequence ID" value="AEM87124.1"/>
    <property type="molecule type" value="Genomic_DNA"/>
</dbReference>
<dbReference type="AlphaFoldDB" id="G2NWU0"/>
<sequence length="143" mass="15890">MGSLIVQRVQIAFDKFKIIFQVTKEIPNLPEGSDRSEDAHLRDELLRCVRLARQIARAVKPDPISVDVLEAESSAVSLLEGSSPGADGTGIVKLELPGEVIGIWRPFAERVLAEMNGRELFLRTGYEVAEMRKAIELLPRLQP</sequence>
<dbReference type="Proteomes" id="UP000008703">
    <property type="component" value="Chromosome"/>
</dbReference>
<evidence type="ECO:0000313" key="2">
    <source>
        <dbReference type="Proteomes" id="UP000008703"/>
    </source>
</evidence>
<evidence type="ECO:0000313" key="1">
    <source>
        <dbReference type="EMBL" id="AEM87124.1"/>
    </source>
</evidence>
<dbReference type="HOGENOM" id="CLU_1874285_0_0_11"/>
<keyword evidence="2" id="KW-1185">Reference proteome</keyword>